<dbReference type="Gene3D" id="3.30.450.20">
    <property type="entry name" value="PAS domain"/>
    <property type="match status" value="1"/>
</dbReference>
<keyword evidence="1" id="KW-1133">Transmembrane helix</keyword>
<comment type="caution">
    <text evidence="2">The sequence shown here is derived from an EMBL/GenBank/DDBJ whole genome shotgun (WGS) entry which is preliminary data.</text>
</comment>
<evidence type="ECO:0000256" key="1">
    <source>
        <dbReference type="SAM" id="Phobius"/>
    </source>
</evidence>
<accession>A0ABQ1H3H1</accession>
<gene>
    <name evidence="2" type="ORF">GCM10011328_34810</name>
</gene>
<dbReference type="CDD" id="cd12913">
    <property type="entry name" value="PDC1_MCP_like"/>
    <property type="match status" value="1"/>
</dbReference>
<evidence type="ECO:0000313" key="3">
    <source>
        <dbReference type="Proteomes" id="UP000627464"/>
    </source>
</evidence>
<feature type="transmembrane region" description="Helical" evidence="1">
    <location>
        <begin position="6"/>
        <end position="28"/>
    </location>
</feature>
<reference evidence="3" key="1">
    <citation type="journal article" date="2019" name="Int. J. Syst. Evol. Microbiol.">
        <title>The Global Catalogue of Microorganisms (GCM) 10K type strain sequencing project: providing services to taxonomists for standard genome sequencing and annotation.</title>
        <authorList>
            <consortium name="The Broad Institute Genomics Platform"/>
            <consortium name="The Broad Institute Genome Sequencing Center for Infectious Disease"/>
            <person name="Wu L."/>
            <person name="Ma J."/>
        </authorList>
    </citation>
    <scope>NUCLEOTIDE SEQUENCE [LARGE SCALE GENOMIC DNA]</scope>
    <source>
        <strain evidence="3">CGMCC 1.12806</strain>
    </source>
</reference>
<keyword evidence="3" id="KW-1185">Reference proteome</keyword>
<evidence type="ECO:0000313" key="2">
    <source>
        <dbReference type="EMBL" id="GGA56390.1"/>
    </source>
</evidence>
<keyword evidence="1" id="KW-0472">Membrane</keyword>
<sequence>MSTRTLMLLTGALTITLGFTITIGLLSWQSSQQQRRLAENYLGKIAESNALHVQKVLEYARTVAKDLGQSLIALPAAGITDRKVAEEMMKYSLKQNPDYLSMSVIFEENAFDGRDAEFAQLPDSAPKGRFARFVDRASDGTFSLHNLDSIFKPGQGDYYLIPQKLKKDVLTEPYKLRLQWRRYFADLCRRRGD</sequence>
<dbReference type="Proteomes" id="UP000627464">
    <property type="component" value="Unassembled WGS sequence"/>
</dbReference>
<evidence type="ECO:0008006" key="4">
    <source>
        <dbReference type="Google" id="ProtNLM"/>
    </source>
</evidence>
<dbReference type="EMBL" id="BMFZ01000010">
    <property type="protein sequence ID" value="GGA56390.1"/>
    <property type="molecule type" value="Genomic_DNA"/>
</dbReference>
<organism evidence="2 3">
    <name type="scientific">Hafnia psychrotolerans</name>
    <dbReference type="NCBI Taxonomy" id="1477018"/>
    <lineage>
        <taxon>Bacteria</taxon>
        <taxon>Pseudomonadati</taxon>
        <taxon>Pseudomonadota</taxon>
        <taxon>Gammaproteobacteria</taxon>
        <taxon>Enterobacterales</taxon>
        <taxon>Hafniaceae</taxon>
        <taxon>Hafnia</taxon>
    </lineage>
</organism>
<proteinExistence type="predicted"/>
<name>A0ABQ1H3H1_9GAMM</name>
<keyword evidence="1" id="KW-0812">Transmembrane</keyword>
<protein>
    <recommendedName>
        <fullName evidence="4">Methyl-accepting chemotaxis protein</fullName>
    </recommendedName>
</protein>